<dbReference type="Pfam" id="PF08281">
    <property type="entry name" value="Sigma70_r4_2"/>
    <property type="match status" value="1"/>
</dbReference>
<evidence type="ECO:0000259" key="2">
    <source>
        <dbReference type="SMART" id="SM00421"/>
    </source>
</evidence>
<feature type="domain" description="HTH luxR-type" evidence="2">
    <location>
        <begin position="19"/>
        <end position="74"/>
    </location>
</feature>
<comment type="caution">
    <text evidence="3">The sequence shown here is derived from an EMBL/GenBank/DDBJ whole genome shotgun (WGS) entry which is preliminary data.</text>
</comment>
<dbReference type="RefSeq" id="WP_007273966.1">
    <property type="nucleotide sequence ID" value="NZ_BMCI01000011.1"/>
</dbReference>
<sequence length="404" mass="44197">MQSDKSRPTGPERIDKYEEHGLSGKQARVVVEKERGRTDEEVADALGMKVGTVKSHLARARAKYRDAQALVSLFEEKYDPEEVSRILLSGGEFVTPHGTLTASGWDTMPSTVFAESDANRDVVDRWALAPEDEPTGPLPDLTDLLDAQVDDRMLPVLAWFYAAPFASVIRKLGGGFPALNVYGGPESGKTETLAALTQMFGWDGTPFPASNTTARLTFAFSSSESAPVWFDNYSGECERLHKYLRLGYRGGTEARGNADGTVTEYQLLAPVVVSGQSALTDRACETRAISTEFVPASTRDEDCADAFASVRDADLQRHALTFYQYALTLSASELLDVWEHSRPPRDVREQGALTPEEATIVETVNFGLNIAERFSERADTGGFEVDEATKRQARTAAGVTFESS</sequence>
<dbReference type="GO" id="GO:0006352">
    <property type="term" value="P:DNA-templated transcription initiation"/>
    <property type="evidence" value="ECO:0007669"/>
    <property type="project" value="InterPro"/>
</dbReference>
<dbReference type="Proteomes" id="UP000646833">
    <property type="component" value="Unassembled WGS sequence"/>
</dbReference>
<feature type="compositionally biased region" description="Basic and acidic residues" evidence="1">
    <location>
        <begin position="1"/>
        <end position="22"/>
    </location>
</feature>
<protein>
    <recommendedName>
        <fullName evidence="2">HTH luxR-type domain-containing protein</fullName>
    </recommendedName>
</protein>
<evidence type="ECO:0000313" key="4">
    <source>
        <dbReference type="Proteomes" id="UP000646833"/>
    </source>
</evidence>
<reference evidence="3" key="1">
    <citation type="journal article" date="2014" name="Int. J. Syst. Evol. Microbiol.">
        <title>Complete genome sequence of Corynebacterium casei LMG S-19264T (=DSM 44701T), isolated from a smear-ripened cheese.</title>
        <authorList>
            <consortium name="US DOE Joint Genome Institute (JGI-PGF)"/>
            <person name="Walter F."/>
            <person name="Albersmeier A."/>
            <person name="Kalinowski J."/>
            <person name="Ruckert C."/>
        </authorList>
    </citation>
    <scope>NUCLEOTIDE SEQUENCE</scope>
    <source>
        <strain evidence="3">CCM 7217</strain>
    </source>
</reference>
<dbReference type="SMART" id="SM00421">
    <property type="entry name" value="HTH_LUXR"/>
    <property type="match status" value="1"/>
</dbReference>
<evidence type="ECO:0000313" key="3">
    <source>
        <dbReference type="EMBL" id="GGC72735.1"/>
    </source>
</evidence>
<dbReference type="EMBL" id="BMCI01000011">
    <property type="protein sequence ID" value="GGC72735.1"/>
    <property type="molecule type" value="Genomic_DNA"/>
</dbReference>
<dbReference type="SUPFAM" id="SSF46894">
    <property type="entry name" value="C-terminal effector domain of the bipartite response regulators"/>
    <property type="match status" value="1"/>
</dbReference>
<dbReference type="InterPro" id="IPR000792">
    <property type="entry name" value="Tscrpt_reg_LuxR_C"/>
</dbReference>
<gene>
    <name evidence="3" type="ORF">GCM10007209_38400</name>
</gene>
<organism evidence="3 4">
    <name type="scientific">Haloferax sulfurifontis</name>
    <dbReference type="NCBI Taxonomy" id="255616"/>
    <lineage>
        <taxon>Archaea</taxon>
        <taxon>Methanobacteriati</taxon>
        <taxon>Methanobacteriota</taxon>
        <taxon>Stenosarchaea group</taxon>
        <taxon>Halobacteria</taxon>
        <taxon>Halobacteriales</taxon>
        <taxon>Haloferacaceae</taxon>
        <taxon>Haloferax</taxon>
    </lineage>
</organism>
<dbReference type="GO" id="GO:0003677">
    <property type="term" value="F:DNA binding"/>
    <property type="evidence" value="ECO:0007669"/>
    <property type="project" value="InterPro"/>
</dbReference>
<name>A0A830E362_9EURY</name>
<dbReference type="AlphaFoldDB" id="A0A830E362"/>
<accession>A0A830E362</accession>
<dbReference type="GO" id="GO:0016987">
    <property type="term" value="F:sigma factor activity"/>
    <property type="evidence" value="ECO:0007669"/>
    <property type="project" value="InterPro"/>
</dbReference>
<dbReference type="InterPro" id="IPR036388">
    <property type="entry name" value="WH-like_DNA-bd_sf"/>
</dbReference>
<proteinExistence type="predicted"/>
<feature type="region of interest" description="Disordered" evidence="1">
    <location>
        <begin position="1"/>
        <end position="27"/>
    </location>
</feature>
<reference evidence="3" key="2">
    <citation type="submission" date="2020-09" db="EMBL/GenBank/DDBJ databases">
        <authorList>
            <person name="Sun Q."/>
            <person name="Sedlacek I."/>
        </authorList>
    </citation>
    <scope>NUCLEOTIDE SEQUENCE</scope>
    <source>
        <strain evidence="3">CCM 7217</strain>
    </source>
</reference>
<evidence type="ECO:0000256" key="1">
    <source>
        <dbReference type="SAM" id="MobiDB-lite"/>
    </source>
</evidence>
<dbReference type="InterPro" id="IPR013249">
    <property type="entry name" value="RNA_pol_sigma70_r4_t2"/>
</dbReference>
<dbReference type="Gene3D" id="1.10.10.10">
    <property type="entry name" value="Winged helix-like DNA-binding domain superfamily/Winged helix DNA-binding domain"/>
    <property type="match status" value="1"/>
</dbReference>
<dbReference type="InterPro" id="IPR016032">
    <property type="entry name" value="Sig_transdc_resp-reg_C-effctor"/>
</dbReference>